<evidence type="ECO:0000256" key="4">
    <source>
        <dbReference type="ARBA" id="ARBA00023212"/>
    </source>
</evidence>
<dbReference type="GO" id="GO:0000931">
    <property type="term" value="C:gamma-tubulin ring complex"/>
    <property type="evidence" value="ECO:0007669"/>
    <property type="project" value="InterPro"/>
</dbReference>
<feature type="compositionally biased region" description="Pro residues" evidence="5">
    <location>
        <begin position="76"/>
        <end position="87"/>
    </location>
</feature>
<evidence type="ECO:0000256" key="1">
    <source>
        <dbReference type="ARBA" id="ARBA00004267"/>
    </source>
</evidence>
<keyword evidence="4" id="KW-0206">Cytoskeleton</keyword>
<dbReference type="AlphaFoldDB" id="A0A1D1Y4S2"/>
<evidence type="ECO:0000256" key="3">
    <source>
        <dbReference type="ARBA" id="ARBA00022490"/>
    </source>
</evidence>
<dbReference type="GO" id="GO:0005819">
    <property type="term" value="C:spindle"/>
    <property type="evidence" value="ECO:0007669"/>
    <property type="project" value="TreeGrafter"/>
</dbReference>
<dbReference type="InterPro" id="IPR022214">
    <property type="entry name" value="MZT1"/>
</dbReference>
<evidence type="ECO:0000256" key="5">
    <source>
        <dbReference type="SAM" id="MobiDB-lite"/>
    </source>
</evidence>
<feature type="non-terminal residue" evidence="7">
    <location>
        <position position="1"/>
    </location>
</feature>
<accession>A0A1D1Y4S2</accession>
<dbReference type="Pfam" id="PF12554">
    <property type="entry name" value="MOZART1"/>
    <property type="match status" value="1"/>
</dbReference>
<feature type="region of interest" description="Disordered" evidence="5">
    <location>
        <begin position="1"/>
        <end position="28"/>
    </location>
</feature>
<reference evidence="7" key="1">
    <citation type="submission" date="2015-07" db="EMBL/GenBank/DDBJ databases">
        <title>Transcriptome Assembly of Anthurium amnicola.</title>
        <authorList>
            <person name="Suzuki J."/>
        </authorList>
    </citation>
    <scope>NUCLEOTIDE SEQUENCE</scope>
</reference>
<dbReference type="PANTHER" id="PTHR28520:SF2">
    <property type="entry name" value="MITOTIC-SPINDLE ORGANIZING PROTEIN 1"/>
    <property type="match status" value="1"/>
</dbReference>
<dbReference type="EMBL" id="GDJX01018358">
    <property type="protein sequence ID" value="JAT49578.1"/>
    <property type="molecule type" value="Transcribed_RNA"/>
</dbReference>
<protein>
    <submittedName>
        <fullName evidence="7">Mitotic-spindle organizing protein 1B</fullName>
    </submittedName>
</protein>
<comment type="similarity">
    <text evidence="2">Belongs to the MOZART1 family.</text>
</comment>
<dbReference type="GO" id="GO:0051415">
    <property type="term" value="P:microtubule nucleation by interphase microtubule organizing center"/>
    <property type="evidence" value="ECO:0007669"/>
    <property type="project" value="TreeGrafter"/>
</dbReference>
<comment type="subcellular location">
    <subcellularLocation>
        <location evidence="1">Cytoplasm</location>
        <location evidence="1">Cytoskeleton</location>
        <location evidence="1">Microtubule organizing center</location>
    </subcellularLocation>
</comment>
<dbReference type="GO" id="GO:0033566">
    <property type="term" value="P:gamma-tubulin complex localization"/>
    <property type="evidence" value="ECO:0007669"/>
    <property type="project" value="InterPro"/>
</dbReference>
<name>A0A1D1Y4S2_9ARAE</name>
<dbReference type="PANTHER" id="PTHR28520">
    <property type="entry name" value="MITOTIC-SPINDLE ORGANIZING PROTEIN 1"/>
    <property type="match status" value="1"/>
</dbReference>
<evidence type="ECO:0000313" key="6">
    <source>
        <dbReference type="EMBL" id="JAT47160.1"/>
    </source>
</evidence>
<keyword evidence="3" id="KW-0963">Cytoplasm</keyword>
<sequence length="107" mass="11407">TTTAPGGQQRHRGGGGMEQQAEAARNAKDSLEMAFQMSNILETGLDRHTLSLLVSLCDRGVNPESLAALLREFSPPASPATPTPAPAPASTTAKLRDTYFHRLHSQP</sequence>
<dbReference type="GO" id="GO:0090307">
    <property type="term" value="P:mitotic spindle assembly"/>
    <property type="evidence" value="ECO:0007669"/>
    <property type="project" value="TreeGrafter"/>
</dbReference>
<dbReference type="GO" id="GO:0031021">
    <property type="term" value="C:interphase microtubule organizing center"/>
    <property type="evidence" value="ECO:0007669"/>
    <property type="project" value="TreeGrafter"/>
</dbReference>
<evidence type="ECO:0000313" key="7">
    <source>
        <dbReference type="EMBL" id="JAT49578.1"/>
    </source>
</evidence>
<gene>
    <name evidence="7" type="primary">At4g09550_3</name>
    <name evidence="6" type="synonym">At4g09550_2</name>
    <name evidence="6" type="ORF">g.107609</name>
    <name evidence="7" type="ORF">g.107615</name>
</gene>
<dbReference type="EMBL" id="GDJX01020776">
    <property type="protein sequence ID" value="JAT47160.1"/>
    <property type="molecule type" value="Transcribed_RNA"/>
</dbReference>
<feature type="region of interest" description="Disordered" evidence="5">
    <location>
        <begin position="73"/>
        <end position="92"/>
    </location>
</feature>
<evidence type="ECO:0000256" key="2">
    <source>
        <dbReference type="ARBA" id="ARBA00011015"/>
    </source>
</evidence>
<organism evidence="7">
    <name type="scientific">Anthurium amnicola</name>
    <dbReference type="NCBI Taxonomy" id="1678845"/>
    <lineage>
        <taxon>Eukaryota</taxon>
        <taxon>Viridiplantae</taxon>
        <taxon>Streptophyta</taxon>
        <taxon>Embryophyta</taxon>
        <taxon>Tracheophyta</taxon>
        <taxon>Spermatophyta</taxon>
        <taxon>Magnoliopsida</taxon>
        <taxon>Liliopsida</taxon>
        <taxon>Araceae</taxon>
        <taxon>Pothoideae</taxon>
        <taxon>Potheae</taxon>
        <taxon>Anthurium</taxon>
    </lineage>
</organism>
<proteinExistence type="inferred from homology"/>